<feature type="compositionally biased region" description="Pro residues" evidence="1">
    <location>
        <begin position="143"/>
        <end position="157"/>
    </location>
</feature>
<evidence type="ECO:0000313" key="3">
    <source>
        <dbReference type="Proteomes" id="UP000232875"/>
    </source>
</evidence>
<dbReference type="EMBL" id="KZ454990">
    <property type="protein sequence ID" value="PKI84097.1"/>
    <property type="molecule type" value="Genomic_DNA"/>
</dbReference>
<feature type="region of interest" description="Disordered" evidence="1">
    <location>
        <begin position="1"/>
        <end position="45"/>
    </location>
</feature>
<reference evidence="2 3" key="1">
    <citation type="submission" date="2017-10" db="EMBL/GenBank/DDBJ databases">
        <title>A novel species of cold-tolerant Malassezia isolated from bats.</title>
        <authorList>
            <person name="Lorch J.M."/>
            <person name="Palmer J.M."/>
            <person name="Vanderwolf K.J."/>
            <person name="Schmidt K.Z."/>
            <person name="Verant M.L."/>
            <person name="Weller T.J."/>
            <person name="Blehert D.S."/>
        </authorList>
    </citation>
    <scope>NUCLEOTIDE SEQUENCE [LARGE SCALE GENOMIC DNA]</scope>
    <source>
        <strain evidence="2 3">NWHC:44797-103</strain>
    </source>
</reference>
<proteinExistence type="predicted"/>
<evidence type="ECO:0000313" key="2">
    <source>
        <dbReference type="EMBL" id="PKI84097.1"/>
    </source>
</evidence>
<dbReference type="Proteomes" id="UP000232875">
    <property type="component" value="Unassembled WGS sequence"/>
</dbReference>
<organism evidence="2 3">
    <name type="scientific">Malassezia vespertilionis</name>
    <dbReference type="NCBI Taxonomy" id="2020962"/>
    <lineage>
        <taxon>Eukaryota</taxon>
        <taxon>Fungi</taxon>
        <taxon>Dikarya</taxon>
        <taxon>Basidiomycota</taxon>
        <taxon>Ustilaginomycotina</taxon>
        <taxon>Malasseziomycetes</taxon>
        <taxon>Malasseziales</taxon>
        <taxon>Malasseziaceae</taxon>
        <taxon>Malassezia</taxon>
    </lineage>
</organism>
<keyword evidence="3" id="KW-1185">Reference proteome</keyword>
<gene>
    <name evidence="2" type="ORF">MVES_002034</name>
</gene>
<feature type="compositionally biased region" description="Basic and acidic residues" evidence="1">
    <location>
        <begin position="86"/>
        <end position="97"/>
    </location>
</feature>
<accession>A0A2N1JC36</accession>
<dbReference type="OrthoDB" id="3357919at2759"/>
<feature type="region of interest" description="Disordered" evidence="1">
    <location>
        <begin position="74"/>
        <end position="193"/>
    </location>
</feature>
<name>A0A2N1JC36_9BASI</name>
<protein>
    <submittedName>
        <fullName evidence="2">Uncharacterized protein</fullName>
    </submittedName>
</protein>
<dbReference type="AlphaFoldDB" id="A0A2N1JC36"/>
<evidence type="ECO:0000256" key="1">
    <source>
        <dbReference type="SAM" id="MobiDB-lite"/>
    </source>
</evidence>
<sequence>MPPASSGWIRAHASTPERRRKRACEESTQVSPLPMRQGIAASPRRAQDDVFPWAHGLSQTMPKYRALARMSLTRDEAIPKSPSPRCDARLQRSRDTFADIEQVWRGATDTPTAKRTKHTDSRQTTLDSFALSMGMRDKRGSPQSPPRGLPQRPPPSSPLTASSAESVPDDASDGLASPARAFFDALGTSPTPH</sequence>